<dbReference type="GO" id="GO:0071500">
    <property type="term" value="P:cellular response to nitrosative stress"/>
    <property type="evidence" value="ECO:0007669"/>
    <property type="project" value="TreeGrafter"/>
</dbReference>
<gene>
    <name evidence="7" type="ORF">TPSD3_14825</name>
</gene>
<dbReference type="GO" id="GO:0071949">
    <property type="term" value="F:FAD binding"/>
    <property type="evidence" value="ECO:0007669"/>
    <property type="project" value="TreeGrafter"/>
</dbReference>
<keyword evidence="2 5" id="KW-0561">Oxygen transport</keyword>
<dbReference type="Gene3D" id="1.10.490.10">
    <property type="entry name" value="Globins"/>
    <property type="match status" value="1"/>
</dbReference>
<keyword evidence="1 5" id="KW-0349">Heme</keyword>
<evidence type="ECO:0000256" key="3">
    <source>
        <dbReference type="ARBA" id="ARBA00022723"/>
    </source>
</evidence>
<dbReference type="InterPro" id="IPR012292">
    <property type="entry name" value="Globin/Proto"/>
</dbReference>
<dbReference type="GO" id="GO:0019825">
    <property type="term" value="F:oxygen binding"/>
    <property type="evidence" value="ECO:0007669"/>
    <property type="project" value="InterPro"/>
</dbReference>
<sequence length="143" mass="16207">MPLSENTQRIVKNSVPLLQAHGHEIAQRTYAILFEKYPQTQPLFSRTVPEQAQRLAGVIIRYCDNIDQLEVLHQALDDIAQRHAAADVHPGHYPMLGHSLLQAVKEVLGAEANDELVNAWKEAYFYLADILIEKERVLKISAQ</sequence>
<dbReference type="GO" id="GO:0008941">
    <property type="term" value="F:nitric oxide dioxygenase NAD(P)H activity"/>
    <property type="evidence" value="ECO:0007669"/>
    <property type="project" value="TreeGrafter"/>
</dbReference>
<dbReference type="GO" id="GO:0046872">
    <property type="term" value="F:metal ion binding"/>
    <property type="evidence" value="ECO:0007669"/>
    <property type="project" value="UniProtKB-KW"/>
</dbReference>
<dbReference type="PANTHER" id="PTHR43396:SF3">
    <property type="entry name" value="FLAVOHEMOPROTEIN"/>
    <property type="match status" value="1"/>
</dbReference>
<evidence type="ECO:0000313" key="8">
    <source>
        <dbReference type="Proteomes" id="UP000194798"/>
    </source>
</evidence>
<proteinExistence type="inferred from homology"/>
<evidence type="ECO:0000256" key="4">
    <source>
        <dbReference type="ARBA" id="ARBA00023004"/>
    </source>
</evidence>
<dbReference type="GO" id="GO:0005344">
    <property type="term" value="F:oxygen carrier activity"/>
    <property type="evidence" value="ECO:0007669"/>
    <property type="project" value="UniProtKB-KW"/>
</dbReference>
<keyword evidence="5" id="KW-0813">Transport</keyword>
<name>A0A251X5F9_9GAMM</name>
<feature type="domain" description="Globin" evidence="6">
    <location>
        <begin position="2"/>
        <end position="136"/>
    </location>
</feature>
<evidence type="ECO:0000259" key="6">
    <source>
        <dbReference type="PROSITE" id="PS01033"/>
    </source>
</evidence>
<dbReference type="AlphaFoldDB" id="A0A251X5F9"/>
<comment type="similarity">
    <text evidence="5">Belongs to the globin family.</text>
</comment>
<evidence type="ECO:0000256" key="1">
    <source>
        <dbReference type="ARBA" id="ARBA00022617"/>
    </source>
</evidence>
<evidence type="ECO:0000256" key="5">
    <source>
        <dbReference type="RuleBase" id="RU000356"/>
    </source>
</evidence>
<dbReference type="PANTHER" id="PTHR43396">
    <property type="entry name" value="FLAVOHEMOPROTEIN"/>
    <property type="match status" value="1"/>
</dbReference>
<dbReference type="SUPFAM" id="SSF46458">
    <property type="entry name" value="Globin-like"/>
    <property type="match status" value="1"/>
</dbReference>
<dbReference type="RefSeq" id="WP_086489331.1">
    <property type="nucleotide sequence ID" value="NZ_MSLT01000023.1"/>
</dbReference>
<protein>
    <recommendedName>
        <fullName evidence="6">Globin domain-containing protein</fullName>
    </recommendedName>
</protein>
<dbReference type="GO" id="GO:0046210">
    <property type="term" value="P:nitric oxide catabolic process"/>
    <property type="evidence" value="ECO:0007669"/>
    <property type="project" value="TreeGrafter"/>
</dbReference>
<keyword evidence="4" id="KW-0408">Iron</keyword>
<reference evidence="7 8" key="1">
    <citation type="submission" date="2016-12" db="EMBL/GenBank/DDBJ databases">
        <title>Thioflexothrix psekupsii D3 genome sequencing and assembly.</title>
        <authorList>
            <person name="Fomenkov A."/>
            <person name="Vincze T."/>
            <person name="Grabovich M."/>
            <person name="Anton B.P."/>
            <person name="Dubinina G."/>
            <person name="Orlova M."/>
            <person name="Belousova E."/>
            <person name="Roberts R.J."/>
        </authorList>
    </citation>
    <scope>NUCLEOTIDE SEQUENCE [LARGE SCALE GENOMIC DNA]</scope>
    <source>
        <strain evidence="7">D3</strain>
    </source>
</reference>
<accession>A0A251X5F9</accession>
<comment type="caution">
    <text evidence="7">The sequence shown here is derived from an EMBL/GenBank/DDBJ whole genome shotgun (WGS) entry which is preliminary data.</text>
</comment>
<keyword evidence="8" id="KW-1185">Reference proteome</keyword>
<dbReference type="InterPro" id="IPR009050">
    <property type="entry name" value="Globin-like_sf"/>
</dbReference>
<evidence type="ECO:0000256" key="2">
    <source>
        <dbReference type="ARBA" id="ARBA00022621"/>
    </source>
</evidence>
<dbReference type="Pfam" id="PF00042">
    <property type="entry name" value="Globin"/>
    <property type="match status" value="1"/>
</dbReference>
<dbReference type="Proteomes" id="UP000194798">
    <property type="component" value="Unassembled WGS sequence"/>
</dbReference>
<dbReference type="GO" id="GO:0020037">
    <property type="term" value="F:heme binding"/>
    <property type="evidence" value="ECO:0007669"/>
    <property type="project" value="InterPro"/>
</dbReference>
<organism evidence="7 8">
    <name type="scientific">Thioflexithrix psekupsensis</name>
    <dbReference type="NCBI Taxonomy" id="1570016"/>
    <lineage>
        <taxon>Bacteria</taxon>
        <taxon>Pseudomonadati</taxon>
        <taxon>Pseudomonadota</taxon>
        <taxon>Gammaproteobacteria</taxon>
        <taxon>Thiotrichales</taxon>
        <taxon>Thioflexithrix</taxon>
    </lineage>
</organism>
<dbReference type="PROSITE" id="PS01033">
    <property type="entry name" value="GLOBIN"/>
    <property type="match status" value="1"/>
</dbReference>
<dbReference type="OrthoDB" id="9801223at2"/>
<keyword evidence="3" id="KW-0479">Metal-binding</keyword>
<evidence type="ECO:0000313" key="7">
    <source>
        <dbReference type="EMBL" id="OUD12382.1"/>
    </source>
</evidence>
<dbReference type="EMBL" id="MSLT01000023">
    <property type="protein sequence ID" value="OUD12382.1"/>
    <property type="molecule type" value="Genomic_DNA"/>
</dbReference>
<dbReference type="InterPro" id="IPR000971">
    <property type="entry name" value="Globin"/>
</dbReference>